<keyword evidence="5 6" id="KW-0665">Pyrimidine biosynthesis</keyword>
<dbReference type="Gene3D" id="2.30.40.10">
    <property type="entry name" value="Urease, subunit C, domain 1"/>
    <property type="match status" value="1"/>
</dbReference>
<dbReference type="PANTHER" id="PTHR43668:SF2">
    <property type="entry name" value="ALLANTOINASE"/>
    <property type="match status" value="1"/>
</dbReference>
<dbReference type="InterPro" id="IPR004722">
    <property type="entry name" value="DHOase"/>
</dbReference>
<keyword evidence="4 6" id="KW-0378">Hydrolase</keyword>
<dbReference type="InterPro" id="IPR002195">
    <property type="entry name" value="Dihydroorotase_CS"/>
</dbReference>
<sequence>MALMLKGARLIDPQVGLDEVADILIRDGVIVEIGHDLAMEKGVERDLSGKVVVPGLVDMHVHLREPGFEQKEDIASGTRAAAHGGFTAVCAMPNTSPVIDNALGVEYVKARAAAVGKCRVIVAGACSKGLGGDTLADMGDMRAHGAKAFTDDGRGIQDAGMMRRVMDYAKQFDLPVMVHCQDDGLVGEGQVNEGVASTRLGMLGWPAEGEEIEIARDIALCRLTGCALHVQHVTTARGLDLVRAAKAEGLPVTCEVTPHHMFLTEDAIGPDYPTALKVNPPLRTAADAAALIAGVADGTVDAIVTDHAPHTDWEKDREFELAPFGMTGLETSLGLVLTHLVREGVIGYERMVELMAVAPRAILHEEPVTLAAGSVADLTVIDPEAAWTVEAGGFCSKANNSGFVGAELVGRATDTYVGGYATMEDGAIVE</sequence>
<dbReference type="InterPro" id="IPR011059">
    <property type="entry name" value="Metal-dep_hydrolase_composite"/>
</dbReference>
<dbReference type="InterPro" id="IPR032466">
    <property type="entry name" value="Metal_Hydrolase"/>
</dbReference>
<dbReference type="EMBL" id="JAJMLW010000002">
    <property type="protein sequence ID" value="MCI2241985.1"/>
    <property type="molecule type" value="Genomic_DNA"/>
</dbReference>
<feature type="binding site" evidence="6">
    <location>
        <position position="152"/>
    </location>
    <ligand>
        <name>Zn(2+)</name>
        <dbReference type="ChEBI" id="CHEBI:29105"/>
        <label>2</label>
    </ligand>
</feature>
<feature type="binding site" evidence="6">
    <location>
        <position position="310"/>
    </location>
    <ligand>
        <name>substrate</name>
    </ligand>
</feature>
<dbReference type="EC" id="3.5.2.3" evidence="6"/>
<dbReference type="HAMAP" id="MF_00220_B">
    <property type="entry name" value="PyrC_classI_B"/>
    <property type="match status" value="1"/>
</dbReference>
<feature type="binding site" evidence="6">
    <location>
        <position position="306"/>
    </location>
    <ligand>
        <name>Zn(2+)</name>
        <dbReference type="ChEBI" id="CHEBI:29105"/>
        <label>1</label>
    </ligand>
</feature>
<keyword evidence="3 6" id="KW-0479">Metal-binding</keyword>
<evidence type="ECO:0000256" key="1">
    <source>
        <dbReference type="ARBA" id="ARBA00002368"/>
    </source>
</evidence>
<feature type="domain" description="Dihydroorotase catalytic" evidence="7">
    <location>
        <begin position="49"/>
        <end position="235"/>
    </location>
</feature>
<protein>
    <recommendedName>
        <fullName evidence="6">Dihydroorotase</fullName>
        <shortName evidence="6">DHOase</shortName>
        <ecNumber evidence="6">3.5.2.3</ecNumber>
    </recommendedName>
</protein>
<comment type="caution">
    <text evidence="8">The sequence shown here is derived from an EMBL/GenBank/DDBJ whole genome shotgun (WGS) entry which is preliminary data.</text>
</comment>
<dbReference type="InterPro" id="IPR024403">
    <property type="entry name" value="DHOase_cat"/>
</dbReference>
<feature type="binding site" evidence="6">
    <location>
        <position position="179"/>
    </location>
    <ligand>
        <name>Zn(2+)</name>
        <dbReference type="ChEBI" id="CHEBI:29105"/>
        <label>2</label>
    </ligand>
</feature>
<keyword evidence="9" id="KW-1185">Reference proteome</keyword>
<comment type="cofactor">
    <cofactor evidence="6">
        <name>Zn(2+)</name>
        <dbReference type="ChEBI" id="CHEBI:29105"/>
    </cofactor>
    <text evidence="6">Binds 2 Zn(2+) ions per subunit.</text>
</comment>
<dbReference type="SUPFAM" id="SSF51338">
    <property type="entry name" value="Composite domain of metallo-dependent hydrolases"/>
    <property type="match status" value="1"/>
</dbReference>
<evidence type="ECO:0000256" key="5">
    <source>
        <dbReference type="ARBA" id="ARBA00022975"/>
    </source>
</evidence>
<evidence type="ECO:0000256" key="2">
    <source>
        <dbReference type="ARBA" id="ARBA00010286"/>
    </source>
</evidence>
<feature type="binding site" evidence="6">
    <location>
        <position position="60"/>
    </location>
    <ligand>
        <name>Zn(2+)</name>
        <dbReference type="ChEBI" id="CHEBI:29105"/>
        <label>1</label>
    </ligand>
</feature>
<reference evidence="8" key="1">
    <citation type="submission" date="2021-11" db="EMBL/GenBank/DDBJ databases">
        <title>A Novel Adlercreutzia Species, isolated from a Allomyrina dichotoma larva feces.</title>
        <authorList>
            <person name="Suh M.K."/>
        </authorList>
    </citation>
    <scope>NUCLEOTIDE SEQUENCE</scope>
    <source>
        <strain evidence="8">JBNU-10</strain>
    </source>
</reference>
<feature type="binding site" evidence="6">
    <location>
        <position position="94"/>
    </location>
    <ligand>
        <name>substrate</name>
    </ligand>
</feature>
<evidence type="ECO:0000313" key="8">
    <source>
        <dbReference type="EMBL" id="MCI2241985.1"/>
    </source>
</evidence>
<evidence type="ECO:0000256" key="3">
    <source>
        <dbReference type="ARBA" id="ARBA00022723"/>
    </source>
</evidence>
<gene>
    <name evidence="6" type="primary">pyrC</name>
    <name evidence="8" type="ORF">LPT13_06430</name>
</gene>
<dbReference type="Gene3D" id="3.20.20.140">
    <property type="entry name" value="Metal-dependent hydrolases"/>
    <property type="match status" value="1"/>
</dbReference>
<feature type="binding site" evidence="6">
    <location>
        <position position="232"/>
    </location>
    <ligand>
        <name>Zn(2+)</name>
        <dbReference type="ChEBI" id="CHEBI:29105"/>
        <label>2</label>
    </ligand>
</feature>
<proteinExistence type="inferred from homology"/>
<feature type="binding site" evidence="6">
    <location>
        <begin position="62"/>
        <end position="64"/>
    </location>
    <ligand>
        <name>substrate</name>
    </ligand>
</feature>
<feature type="binding site" evidence="6">
    <location>
        <begin position="324"/>
        <end position="325"/>
    </location>
    <ligand>
        <name>substrate</name>
    </ligand>
</feature>
<name>A0ABS9WGR1_9ACTN</name>
<comment type="catalytic activity">
    <reaction evidence="6">
        <text>(S)-dihydroorotate + H2O = N-carbamoyl-L-aspartate + H(+)</text>
        <dbReference type="Rhea" id="RHEA:24296"/>
        <dbReference type="ChEBI" id="CHEBI:15377"/>
        <dbReference type="ChEBI" id="CHEBI:15378"/>
        <dbReference type="ChEBI" id="CHEBI:30864"/>
        <dbReference type="ChEBI" id="CHEBI:32814"/>
        <dbReference type="EC" id="3.5.2.3"/>
    </reaction>
</comment>
<dbReference type="Proteomes" id="UP001430755">
    <property type="component" value="Unassembled WGS sequence"/>
</dbReference>
<feature type="binding site" evidence="6">
    <location>
        <position position="152"/>
    </location>
    <ligand>
        <name>Zn(2+)</name>
        <dbReference type="ChEBI" id="CHEBI:29105"/>
        <label>1</label>
    </ligand>
</feature>
<keyword evidence="6" id="KW-0862">Zinc</keyword>
<comment type="function">
    <text evidence="1 6">Catalyzes the reversible cyclization of carbamoyl aspartate to dihydroorotate.</text>
</comment>
<dbReference type="InterPro" id="IPR050138">
    <property type="entry name" value="DHOase/Allantoinase_Hydrolase"/>
</dbReference>
<dbReference type="RefSeq" id="WP_242164761.1">
    <property type="nucleotide sequence ID" value="NZ_JAJMLW010000002.1"/>
</dbReference>
<comment type="pathway">
    <text evidence="6">Pyrimidine metabolism; UMP biosynthesis via de novo pathway; (S)-dihydroorotate from bicarbonate: step 3/3.</text>
</comment>
<evidence type="ECO:0000313" key="9">
    <source>
        <dbReference type="Proteomes" id="UP001430755"/>
    </source>
</evidence>
<evidence type="ECO:0000259" key="7">
    <source>
        <dbReference type="Pfam" id="PF12890"/>
    </source>
</evidence>
<dbReference type="PANTHER" id="PTHR43668">
    <property type="entry name" value="ALLANTOINASE"/>
    <property type="match status" value="1"/>
</dbReference>
<comment type="similarity">
    <text evidence="2 6">Belongs to the metallo-dependent hydrolases superfamily. DHOase family. Class I DHOase subfamily.</text>
</comment>
<evidence type="ECO:0000256" key="4">
    <source>
        <dbReference type="ARBA" id="ARBA00022801"/>
    </source>
</evidence>
<dbReference type="Pfam" id="PF12890">
    <property type="entry name" value="DHOase"/>
    <property type="match status" value="1"/>
</dbReference>
<dbReference type="SUPFAM" id="SSF51556">
    <property type="entry name" value="Metallo-dependent hydrolases"/>
    <property type="match status" value="1"/>
</dbReference>
<evidence type="ECO:0000256" key="6">
    <source>
        <dbReference type="HAMAP-Rule" id="MF_00220"/>
    </source>
</evidence>
<dbReference type="PROSITE" id="PS00482">
    <property type="entry name" value="DIHYDROOROTASE_1"/>
    <property type="match status" value="1"/>
</dbReference>
<feature type="binding site" evidence="6">
    <location>
        <position position="279"/>
    </location>
    <ligand>
        <name>substrate</name>
    </ligand>
</feature>
<dbReference type="PROSITE" id="PS00483">
    <property type="entry name" value="DIHYDROOROTASE_2"/>
    <property type="match status" value="1"/>
</dbReference>
<accession>A0ABS9WGR1</accession>
<dbReference type="NCBIfam" id="TIGR00857">
    <property type="entry name" value="pyrC_multi"/>
    <property type="match status" value="1"/>
</dbReference>
<organism evidence="8 9">
    <name type="scientific">Adlercreutzia faecimuris</name>
    <dbReference type="NCBI Taxonomy" id="2897341"/>
    <lineage>
        <taxon>Bacteria</taxon>
        <taxon>Bacillati</taxon>
        <taxon>Actinomycetota</taxon>
        <taxon>Coriobacteriia</taxon>
        <taxon>Eggerthellales</taxon>
        <taxon>Eggerthellaceae</taxon>
        <taxon>Adlercreutzia</taxon>
    </lineage>
</organism>
<feature type="active site" evidence="6">
    <location>
        <position position="306"/>
    </location>
</feature>
<dbReference type="CDD" id="cd01317">
    <property type="entry name" value="DHOase_IIa"/>
    <property type="match status" value="1"/>
</dbReference>
<feature type="binding site" evidence="6">
    <location>
        <position position="62"/>
    </location>
    <ligand>
        <name>Zn(2+)</name>
        <dbReference type="ChEBI" id="CHEBI:29105"/>
        <label>1</label>
    </ligand>
</feature>